<dbReference type="PANTHER" id="PTHR43976">
    <property type="entry name" value="SHORT CHAIN DEHYDROGENASE"/>
    <property type="match status" value="1"/>
</dbReference>
<comment type="similarity">
    <text evidence="1 3">Belongs to the short-chain dehydrogenases/reductases (SDR) family.</text>
</comment>
<dbReference type="AlphaFoldDB" id="A0A7D9H7T0"/>
<gene>
    <name evidence="5" type="ORF">JTBM06_V1_870002</name>
</gene>
<keyword evidence="4" id="KW-0732">Signal</keyword>
<dbReference type="InterPro" id="IPR051911">
    <property type="entry name" value="SDR_oxidoreductase"/>
</dbReference>
<dbReference type="SUPFAM" id="SSF51735">
    <property type="entry name" value="NAD(P)-binding Rossmann-fold domains"/>
    <property type="match status" value="1"/>
</dbReference>
<evidence type="ECO:0000256" key="4">
    <source>
        <dbReference type="SAM" id="SignalP"/>
    </source>
</evidence>
<dbReference type="PRINTS" id="PR00080">
    <property type="entry name" value="SDRFAMILY"/>
</dbReference>
<dbReference type="EMBL" id="LR633967">
    <property type="protein sequence ID" value="VUX56416.1"/>
    <property type="molecule type" value="Genomic_DNA"/>
</dbReference>
<protein>
    <recommendedName>
        <fullName evidence="6">Short-chain dehydrogenase/reductase SDR</fullName>
    </recommendedName>
</protein>
<evidence type="ECO:0008006" key="6">
    <source>
        <dbReference type="Google" id="ProtNLM"/>
    </source>
</evidence>
<evidence type="ECO:0000256" key="1">
    <source>
        <dbReference type="ARBA" id="ARBA00006484"/>
    </source>
</evidence>
<name>A0A7D9H7T0_9GAMM</name>
<reference evidence="5" key="1">
    <citation type="submission" date="2019-07" db="EMBL/GenBank/DDBJ databases">
        <authorList>
            <person name="Weber M."/>
            <person name="Kostadinov I."/>
            <person name="Kostadinov D I."/>
        </authorList>
    </citation>
    <scope>NUCLEOTIDE SEQUENCE</scope>
    <source>
        <strain evidence="5">Gfbio:sag-sample-m06:053724c1-46a9-4a36-b237-ea2bf867836b</strain>
    </source>
</reference>
<organism evidence="5">
    <name type="scientific">uncultured Woeseiaceae bacterium</name>
    <dbReference type="NCBI Taxonomy" id="1983305"/>
    <lineage>
        <taxon>Bacteria</taxon>
        <taxon>Pseudomonadati</taxon>
        <taxon>Pseudomonadota</taxon>
        <taxon>Gammaproteobacteria</taxon>
        <taxon>Woeseiales</taxon>
        <taxon>Woeseiaceae</taxon>
        <taxon>environmental samples</taxon>
    </lineage>
</organism>
<dbReference type="CDD" id="cd05374">
    <property type="entry name" value="17beta-HSD-like_SDR_c"/>
    <property type="match status" value="1"/>
</dbReference>
<dbReference type="PROSITE" id="PS00061">
    <property type="entry name" value="ADH_SHORT"/>
    <property type="match status" value="1"/>
</dbReference>
<feature type="chain" id="PRO_5027906971" description="Short-chain dehydrogenase/reductase SDR" evidence="4">
    <location>
        <begin position="25"/>
        <end position="317"/>
    </location>
</feature>
<feature type="signal peptide" evidence="4">
    <location>
        <begin position="1"/>
        <end position="24"/>
    </location>
</feature>
<dbReference type="Pfam" id="PF00106">
    <property type="entry name" value="adh_short"/>
    <property type="match status" value="1"/>
</dbReference>
<evidence type="ECO:0000256" key="2">
    <source>
        <dbReference type="ARBA" id="ARBA00023002"/>
    </source>
</evidence>
<dbReference type="InterPro" id="IPR020904">
    <property type="entry name" value="Sc_DH/Rdtase_CS"/>
</dbReference>
<dbReference type="InterPro" id="IPR002347">
    <property type="entry name" value="SDR_fam"/>
</dbReference>
<dbReference type="PRINTS" id="PR00081">
    <property type="entry name" value="GDHRDH"/>
</dbReference>
<proteinExistence type="inferred from homology"/>
<accession>A0A7D9H7T0</accession>
<dbReference type="PANTHER" id="PTHR43976:SF16">
    <property type="entry name" value="SHORT-CHAIN DEHYDROGENASE_REDUCTASE FAMILY PROTEIN"/>
    <property type="match status" value="1"/>
</dbReference>
<dbReference type="GO" id="GO:0016491">
    <property type="term" value="F:oxidoreductase activity"/>
    <property type="evidence" value="ECO:0007669"/>
    <property type="project" value="UniProtKB-KW"/>
</dbReference>
<evidence type="ECO:0000313" key="5">
    <source>
        <dbReference type="EMBL" id="VUX56416.1"/>
    </source>
</evidence>
<sequence>MTTRNTLTAVFALALIVSGPSVFSEEDSGSKAVLVTGASSGIGLRIAETLSRNGFYVYAGARKAADLERLDALENVSAVRLDVTVDEDIDAAVDFVEKQGRGLWGIVNNAGVLRYSPLQSGPESDIRFTFEVNVFGPFRINQAFLPMVLESHGRTTIIGSINGFIPNASDGGYAASKFAVEGYTDSLAEELASTGVHVAIVEPGAYKSRIREKFVTQALTVEGEDDVIVDDETRKSLTDFAASNEAMKDPIEVAQAVLHLMSSDAPKRRYMVTPNAEEAALTIRVAMQRILQLNEGQPYAYNRDELVALLDELLESN</sequence>
<dbReference type="Gene3D" id="3.40.50.720">
    <property type="entry name" value="NAD(P)-binding Rossmann-like Domain"/>
    <property type="match status" value="1"/>
</dbReference>
<keyword evidence="2" id="KW-0560">Oxidoreductase</keyword>
<dbReference type="InterPro" id="IPR036291">
    <property type="entry name" value="NAD(P)-bd_dom_sf"/>
</dbReference>
<evidence type="ECO:0000256" key="3">
    <source>
        <dbReference type="RuleBase" id="RU000363"/>
    </source>
</evidence>